<dbReference type="PANTHER" id="PTHR39338:SF7">
    <property type="entry name" value="BLL6692 PROTEIN"/>
    <property type="match status" value="1"/>
</dbReference>
<comment type="caution">
    <text evidence="1">The sequence shown here is derived from an EMBL/GenBank/DDBJ whole genome shotgun (WGS) entry which is preliminary data.</text>
</comment>
<dbReference type="EMBL" id="JMCC02000074">
    <property type="protein sequence ID" value="KIG14382.1"/>
    <property type="molecule type" value="Genomic_DNA"/>
</dbReference>
<sequence length="423" mass="47627">MSAAEVAPPAGGRRGIPLFLDFFYKLRERGLKVSAHNWLALLEALGQDLHESSLDGFYAVARCILVNDEGDYDGFDLAFAETFRGVITDLEHLTDQLEQWLRDPKQLMYLDPAMRALLESIGIDELRRQLLERLAEQKKRHEGGNRWVGTGGTSPFGQGGIHPSGVRIGGSGGGRSALAVADSRRFRDFRKDLVLDTRQMGTALRRLRRLKRKGAIEELDIDGTVDETARNCGDLEIVMRPPRKNDVRMILLLDVGGSMDPHTELVSRLFSAAHQHGGFKQLESYYFHNCVYSKVYEDAAFTKPVTIDSVLRRTDSNWYLVLVGDAWMHPGELMMNSSSFWSVEAAPSGLRCLAKLADHFPRSAWINPEPKRLWDAPTINQIAQLFEMVPLTLDGLGEMVENMRAPPRAGRRTRIAKVLRERE</sequence>
<dbReference type="Proteomes" id="UP000031599">
    <property type="component" value="Unassembled WGS sequence"/>
</dbReference>
<proteinExistence type="predicted"/>
<reference evidence="1 2" key="1">
    <citation type="submission" date="2014-12" db="EMBL/GenBank/DDBJ databases">
        <title>Genome assembly of Enhygromyxa salina DSM 15201.</title>
        <authorList>
            <person name="Sharma G."/>
            <person name="Subramanian S."/>
        </authorList>
    </citation>
    <scope>NUCLEOTIDE SEQUENCE [LARGE SCALE GENOMIC DNA]</scope>
    <source>
        <strain evidence="1 2">DSM 15201</strain>
    </source>
</reference>
<gene>
    <name evidence="1" type="ORF">DB30_06857</name>
</gene>
<dbReference type="InterPro" id="IPR008912">
    <property type="entry name" value="Uncharacterised_CoxE"/>
</dbReference>
<protein>
    <submittedName>
        <fullName evidence="1">Thioredoxin reductase</fullName>
    </submittedName>
</protein>
<dbReference type="AlphaFoldDB" id="A0A0C2D2M7"/>
<dbReference type="RefSeq" id="WP_146660646.1">
    <property type="nucleotide sequence ID" value="NZ_JMCC02000074.1"/>
</dbReference>
<evidence type="ECO:0000313" key="1">
    <source>
        <dbReference type="EMBL" id="KIG14382.1"/>
    </source>
</evidence>
<dbReference type="PANTHER" id="PTHR39338">
    <property type="entry name" value="BLL5662 PROTEIN-RELATED"/>
    <property type="match status" value="1"/>
</dbReference>
<dbReference type="Pfam" id="PF05762">
    <property type="entry name" value="VWA_CoxE"/>
    <property type="match status" value="1"/>
</dbReference>
<accession>A0A0C2D2M7</accession>
<organism evidence="1 2">
    <name type="scientific">Enhygromyxa salina</name>
    <dbReference type="NCBI Taxonomy" id="215803"/>
    <lineage>
        <taxon>Bacteria</taxon>
        <taxon>Pseudomonadati</taxon>
        <taxon>Myxococcota</taxon>
        <taxon>Polyangia</taxon>
        <taxon>Nannocystales</taxon>
        <taxon>Nannocystaceae</taxon>
        <taxon>Enhygromyxa</taxon>
    </lineage>
</organism>
<name>A0A0C2D2M7_9BACT</name>
<evidence type="ECO:0000313" key="2">
    <source>
        <dbReference type="Proteomes" id="UP000031599"/>
    </source>
</evidence>